<protein>
    <submittedName>
        <fullName evidence="3">Putative dihydrodipicolinate synthase</fullName>
    </submittedName>
</protein>
<feature type="domain" description="NADP-dependent oxidoreductase" evidence="2">
    <location>
        <begin position="278"/>
        <end position="342"/>
    </location>
</feature>
<dbReference type="PROSITE" id="PS00798">
    <property type="entry name" value="ALDOKETO_REDUCTASE_1"/>
    <property type="match status" value="1"/>
</dbReference>
<dbReference type="InterPro" id="IPR013785">
    <property type="entry name" value="Aldolase_TIM"/>
</dbReference>
<dbReference type="CDD" id="cd00408">
    <property type="entry name" value="DHDPS-like"/>
    <property type="match status" value="1"/>
</dbReference>
<keyword evidence="1" id="KW-0560">Oxidoreductase</keyword>
<dbReference type="Gene3D" id="3.20.20.70">
    <property type="entry name" value="Aldolase class I"/>
    <property type="match status" value="2"/>
</dbReference>
<dbReference type="PANTHER" id="PTHR12128:SF47">
    <property type="entry name" value="DIHYDRODIPICOLINATE SYNTHASE-RELATED"/>
    <property type="match status" value="1"/>
</dbReference>
<dbReference type="InterPro" id="IPR036812">
    <property type="entry name" value="NAD(P)_OxRdtase_dom_sf"/>
</dbReference>
<dbReference type="SUPFAM" id="SSF51569">
    <property type="entry name" value="Aldolase"/>
    <property type="match status" value="1"/>
</dbReference>
<dbReference type="OrthoDB" id="191315at2759"/>
<dbReference type="GO" id="GO:0016491">
    <property type="term" value="F:oxidoreductase activity"/>
    <property type="evidence" value="ECO:0007669"/>
    <property type="project" value="UniProtKB-KW"/>
</dbReference>
<dbReference type="SUPFAM" id="SSF51430">
    <property type="entry name" value="NAD(P)-linked oxidoreductase"/>
    <property type="match status" value="1"/>
</dbReference>
<evidence type="ECO:0000259" key="2">
    <source>
        <dbReference type="Pfam" id="PF00248"/>
    </source>
</evidence>
<keyword evidence="4" id="KW-1185">Reference proteome</keyword>
<accession>A0A0G2EMV6</accession>
<gene>
    <name evidence="3" type="ORF">UCRPC4_g02563</name>
</gene>
<dbReference type="InterPro" id="IPR002220">
    <property type="entry name" value="DapA-like"/>
</dbReference>
<dbReference type="InterPro" id="IPR018170">
    <property type="entry name" value="Aldo/ket_reductase_CS"/>
</dbReference>
<name>A0A0G2EMV6_PHACM</name>
<evidence type="ECO:0000256" key="1">
    <source>
        <dbReference type="ARBA" id="ARBA00023002"/>
    </source>
</evidence>
<dbReference type="Proteomes" id="UP000053317">
    <property type="component" value="Unassembled WGS sequence"/>
</dbReference>
<dbReference type="Pfam" id="PF00701">
    <property type="entry name" value="DHDPS"/>
    <property type="match status" value="2"/>
</dbReference>
<dbReference type="AlphaFoldDB" id="A0A0G2EMV6"/>
<dbReference type="PANTHER" id="PTHR12128">
    <property type="entry name" value="DIHYDRODIPICOLINATE SYNTHASE"/>
    <property type="match status" value="1"/>
</dbReference>
<dbReference type="PRINTS" id="PR00146">
    <property type="entry name" value="DHPICSNTHASE"/>
</dbReference>
<dbReference type="GO" id="GO:0008840">
    <property type="term" value="F:4-hydroxy-tetrahydrodipicolinate synthase activity"/>
    <property type="evidence" value="ECO:0007669"/>
    <property type="project" value="TreeGrafter"/>
</dbReference>
<dbReference type="Gene3D" id="3.20.20.100">
    <property type="entry name" value="NADP-dependent oxidoreductase domain"/>
    <property type="match status" value="1"/>
</dbReference>
<comment type="caution">
    <text evidence="3">The sequence shown here is derived from an EMBL/GenBank/DDBJ whole genome shotgun (WGS) entry which is preliminary data.</text>
</comment>
<reference evidence="3 4" key="1">
    <citation type="submission" date="2015-05" db="EMBL/GenBank/DDBJ databases">
        <title>Distinctive expansion of gene families associated with plant cell wall degradation and secondary metabolism in the genomes of grapevine trunk pathogens.</title>
        <authorList>
            <person name="Lawrence D.P."/>
            <person name="Travadon R."/>
            <person name="Rolshausen P.E."/>
            <person name="Baumgartner K."/>
        </authorList>
    </citation>
    <scope>NUCLEOTIDE SEQUENCE [LARGE SCALE GENOMIC DNA]</scope>
    <source>
        <strain evidence="3">UCRPC4</strain>
    </source>
</reference>
<evidence type="ECO:0000313" key="4">
    <source>
        <dbReference type="Proteomes" id="UP000053317"/>
    </source>
</evidence>
<sequence length="343" mass="36176">MPSSTISPKSQPFPSGVFCPVISLYKPDARQTLDPDATYKYFSYLIRGGVDGLVLQGTTAEAVLLSPEERMQNIQIARKAALDLGIEKFPLVAGISGQSVNETFPGVTAGIDLNSDVISALAQHPNIVGVKLTCGNCGKVTRLSEEYAPDQFSVFAGQSDWLIPCLIGGGSGCVTGVGNIFPKSVANLYSLWKSGKVDEAVRFQGLVAQGEKACKEGLAALKFGASFFAGPAAGNSCVVLAGKSILKTSWAYQSAIMGSLQTPVQHFTLNTGAKIPAIGFGTWKAAPGEAGKAVETALNAGYRHFDCAPLYGNEAEIGQVFKSTAVPRDELFVTTKLWSSDHQ</sequence>
<organism evidence="3 4">
    <name type="scientific">Phaeomoniella chlamydospora</name>
    <name type="common">Phaeoacremonium chlamydosporum</name>
    <dbReference type="NCBI Taxonomy" id="158046"/>
    <lineage>
        <taxon>Eukaryota</taxon>
        <taxon>Fungi</taxon>
        <taxon>Dikarya</taxon>
        <taxon>Ascomycota</taxon>
        <taxon>Pezizomycotina</taxon>
        <taxon>Eurotiomycetes</taxon>
        <taxon>Chaetothyriomycetidae</taxon>
        <taxon>Phaeomoniellales</taxon>
        <taxon>Phaeomoniellaceae</taxon>
        <taxon>Phaeomoniella</taxon>
    </lineage>
</organism>
<dbReference type="InterPro" id="IPR023210">
    <property type="entry name" value="NADP_OxRdtase_dom"/>
</dbReference>
<evidence type="ECO:0000313" key="3">
    <source>
        <dbReference type="EMBL" id="KKY24097.1"/>
    </source>
</evidence>
<dbReference type="Pfam" id="PF00248">
    <property type="entry name" value="Aldo_ket_red"/>
    <property type="match status" value="1"/>
</dbReference>
<dbReference type="EMBL" id="LCWF01000063">
    <property type="protein sequence ID" value="KKY24097.1"/>
    <property type="molecule type" value="Genomic_DNA"/>
</dbReference>
<proteinExistence type="predicted"/>
<reference evidence="3 4" key="2">
    <citation type="submission" date="2015-05" db="EMBL/GenBank/DDBJ databases">
        <authorList>
            <person name="Morales-Cruz A."/>
            <person name="Amrine K.C."/>
            <person name="Cantu D."/>
        </authorList>
    </citation>
    <scope>NUCLEOTIDE SEQUENCE [LARGE SCALE GENOMIC DNA]</scope>
    <source>
        <strain evidence="3">UCRPC4</strain>
    </source>
</reference>
<dbReference type="SMART" id="SM01130">
    <property type="entry name" value="DHDPS"/>
    <property type="match status" value="1"/>
</dbReference>